<dbReference type="SUPFAM" id="SSF51445">
    <property type="entry name" value="(Trans)glycosidases"/>
    <property type="match status" value="1"/>
</dbReference>
<feature type="transmembrane region" description="Helical" evidence="1">
    <location>
        <begin position="16"/>
        <end position="34"/>
    </location>
</feature>
<dbReference type="Pfam" id="PF13200">
    <property type="entry name" value="DUF4015"/>
    <property type="match status" value="1"/>
</dbReference>
<keyword evidence="1" id="KW-0812">Transmembrane</keyword>
<dbReference type="Proteomes" id="UP000178530">
    <property type="component" value="Unassembled WGS sequence"/>
</dbReference>
<dbReference type="EMBL" id="MHVU01000019">
    <property type="protein sequence ID" value="OHA98806.1"/>
    <property type="molecule type" value="Genomic_DNA"/>
</dbReference>
<gene>
    <name evidence="3" type="ORF">A3E32_02360</name>
</gene>
<protein>
    <recommendedName>
        <fullName evidence="2">DUF4015 domain-containing protein</fullName>
    </recommendedName>
</protein>
<evidence type="ECO:0000313" key="4">
    <source>
        <dbReference type="Proteomes" id="UP000178530"/>
    </source>
</evidence>
<comment type="caution">
    <text evidence="3">The sequence shown here is derived from an EMBL/GenBank/DDBJ whole genome shotgun (WGS) entry which is preliminary data.</text>
</comment>
<evidence type="ECO:0000256" key="1">
    <source>
        <dbReference type="SAM" id="Phobius"/>
    </source>
</evidence>
<feature type="domain" description="DUF4015" evidence="2">
    <location>
        <begin position="93"/>
        <end position="410"/>
    </location>
</feature>
<dbReference type="Gene3D" id="3.20.20.80">
    <property type="entry name" value="Glycosidases"/>
    <property type="match status" value="1"/>
</dbReference>
<dbReference type="InterPro" id="IPR025275">
    <property type="entry name" value="DUF4015"/>
</dbReference>
<sequence>MRQKIKKNNKWRGGKFLAVGIFTAGFFSVAYFGLPSMFPIYVEKNSKLVSTPEFIDIQSGAIGNIDNNNSDPKEEKENKFIAIHIKTPNPLKAIYMTSWVAGTPSFRDKLIKIADETEINSIIIDIKDYTGKIAFEVNDPLLQKIGAAENRIPNIRQFIKNLHDKDIYVIGRISVFQDPYFALKYHEFAVKRESDGNIWKDYKGIVWLDVTSKDVWDYMIALAKEAYSVGFDELNFDYVRFPSDGDMNDIYYPYSEEKILNDPYYGKAEALRDFFKYLHSGLKDSGAVLSVDLFGMVTTNPDDLNVGQMLEYAEPYFDYISPMVYPSHYPSGFNGWPNPNKEAYGVVLYSLERAAERMLAASSSPRKIRPWLQDFDYGGNYGIAEVRAQIQAVYDSGLTSWMLWDPSNIYTREALLNK</sequence>
<dbReference type="AlphaFoldDB" id="A0A1G2TNB0"/>
<keyword evidence="1" id="KW-1133">Transmembrane helix</keyword>
<evidence type="ECO:0000259" key="2">
    <source>
        <dbReference type="Pfam" id="PF13200"/>
    </source>
</evidence>
<dbReference type="InterPro" id="IPR017853">
    <property type="entry name" value="GH"/>
</dbReference>
<proteinExistence type="predicted"/>
<name>A0A1G2TNB0_9BACT</name>
<accession>A0A1G2TNB0</accession>
<reference evidence="3 4" key="1">
    <citation type="journal article" date="2016" name="Nat. Commun.">
        <title>Thousands of microbial genomes shed light on interconnected biogeochemical processes in an aquifer system.</title>
        <authorList>
            <person name="Anantharaman K."/>
            <person name="Brown C.T."/>
            <person name="Hug L.A."/>
            <person name="Sharon I."/>
            <person name="Castelle C.J."/>
            <person name="Probst A.J."/>
            <person name="Thomas B.C."/>
            <person name="Singh A."/>
            <person name="Wilkins M.J."/>
            <person name="Karaoz U."/>
            <person name="Brodie E.L."/>
            <person name="Williams K.H."/>
            <person name="Hubbard S.S."/>
            <person name="Banfield J.F."/>
        </authorList>
    </citation>
    <scope>NUCLEOTIDE SEQUENCE [LARGE SCALE GENOMIC DNA]</scope>
</reference>
<keyword evidence="1" id="KW-0472">Membrane</keyword>
<organism evidence="3 4">
    <name type="scientific">Candidatus Zambryskibacteria bacterium RIFCSPHIGHO2_12_FULL_38_37</name>
    <dbReference type="NCBI Taxonomy" id="1802751"/>
    <lineage>
        <taxon>Bacteria</taxon>
        <taxon>Candidatus Zambryskiibacteriota</taxon>
    </lineage>
</organism>
<evidence type="ECO:0000313" key="3">
    <source>
        <dbReference type="EMBL" id="OHA98806.1"/>
    </source>
</evidence>